<evidence type="ECO:0000256" key="2">
    <source>
        <dbReference type="SAM" id="MobiDB-lite"/>
    </source>
</evidence>
<dbReference type="InterPro" id="IPR039123">
    <property type="entry name" value="PPTC7"/>
</dbReference>
<comment type="similarity">
    <text evidence="1">Belongs to the PP2C family.</text>
</comment>
<dbReference type="PANTHER" id="PTHR12320">
    <property type="entry name" value="PROTEIN PHOSPHATASE 2C"/>
    <property type="match status" value="1"/>
</dbReference>
<dbReference type="SUPFAM" id="SSF81606">
    <property type="entry name" value="PP2C-like"/>
    <property type="match status" value="1"/>
</dbReference>
<comment type="cofactor">
    <cofactor evidence="1">
        <name>Mn(2+)</name>
        <dbReference type="ChEBI" id="CHEBI:29035"/>
    </cofactor>
</comment>
<dbReference type="Gene3D" id="3.60.40.10">
    <property type="entry name" value="PPM-type phosphatase domain"/>
    <property type="match status" value="1"/>
</dbReference>
<dbReference type="GO" id="GO:0004722">
    <property type="term" value="F:protein serine/threonine phosphatase activity"/>
    <property type="evidence" value="ECO:0007669"/>
    <property type="project" value="UniProtKB-EC"/>
</dbReference>
<protein>
    <recommendedName>
        <fullName evidence="1">Protein phosphatase</fullName>
        <ecNumber evidence="1">3.1.3.16</ecNumber>
    </recommendedName>
</protein>
<dbReference type="PANTHER" id="PTHR12320:SF1">
    <property type="entry name" value="PROTEIN PHOSPHATASE PTC7 HOMOLOG"/>
    <property type="match status" value="1"/>
</dbReference>
<keyword evidence="1" id="KW-0460">Magnesium</keyword>
<dbReference type="GO" id="GO:0046872">
    <property type="term" value="F:metal ion binding"/>
    <property type="evidence" value="ECO:0007669"/>
    <property type="project" value="UniProtKB-UniRule"/>
</dbReference>
<keyword evidence="1" id="KW-0464">Manganese</keyword>
<evidence type="ECO:0000313" key="5">
    <source>
        <dbReference type="Proteomes" id="UP000799438"/>
    </source>
</evidence>
<dbReference type="SMART" id="SM00332">
    <property type="entry name" value="PP2Cc"/>
    <property type="match status" value="1"/>
</dbReference>
<dbReference type="EC" id="3.1.3.16" evidence="1"/>
<dbReference type="InterPro" id="IPR036457">
    <property type="entry name" value="PPM-type-like_dom_sf"/>
</dbReference>
<gene>
    <name evidence="4" type="ORF">K452DRAFT_218809</name>
</gene>
<evidence type="ECO:0000313" key="4">
    <source>
        <dbReference type="EMBL" id="KAF2146501.1"/>
    </source>
</evidence>
<keyword evidence="1" id="KW-0479">Metal-binding</keyword>
<comment type="catalytic activity">
    <reaction evidence="1">
        <text>O-phospho-L-threonyl-[protein] + H2O = L-threonyl-[protein] + phosphate</text>
        <dbReference type="Rhea" id="RHEA:47004"/>
        <dbReference type="Rhea" id="RHEA-COMP:11060"/>
        <dbReference type="Rhea" id="RHEA-COMP:11605"/>
        <dbReference type="ChEBI" id="CHEBI:15377"/>
        <dbReference type="ChEBI" id="CHEBI:30013"/>
        <dbReference type="ChEBI" id="CHEBI:43474"/>
        <dbReference type="ChEBI" id="CHEBI:61977"/>
        <dbReference type="EC" id="3.1.3.16"/>
    </reaction>
</comment>
<comment type="catalytic activity">
    <reaction evidence="1">
        <text>O-phospho-L-seryl-[protein] + H2O = L-seryl-[protein] + phosphate</text>
        <dbReference type="Rhea" id="RHEA:20629"/>
        <dbReference type="Rhea" id="RHEA-COMP:9863"/>
        <dbReference type="Rhea" id="RHEA-COMP:11604"/>
        <dbReference type="ChEBI" id="CHEBI:15377"/>
        <dbReference type="ChEBI" id="CHEBI:29999"/>
        <dbReference type="ChEBI" id="CHEBI:43474"/>
        <dbReference type="ChEBI" id="CHEBI:83421"/>
        <dbReference type="EC" id="3.1.3.16"/>
    </reaction>
</comment>
<dbReference type="GeneID" id="54293876"/>
<dbReference type="Proteomes" id="UP000799438">
    <property type="component" value="Unassembled WGS sequence"/>
</dbReference>
<keyword evidence="1" id="KW-0904">Protein phosphatase</keyword>
<sequence>MSLSGPLLPSKLTASARAGLCSRAQWLCTTSFNRPQFLSAQSFSWISGSPSFIRLFSGTSANSSAATQFSWRISASYSAKGKRFNPELNLFNHNSSVRAAKTGTGLQNIGEKDKKDRPASGQDSFFVNEVGTTGSVAFGVADGVGGWTESGVDPADFAHGICEYMATAANGFPEGFNSTTLHPKDLLQLGYENVMKDKTVVGGGSTACIATADPSGSVEVANLGDSGFIHMGVNAVRYFSPPQTHAFNTPYQMSKIPEQMLAQMRLFGGSQVHGETPKDSAITKHRVKHGDVLVFATDGVWDNLSPQDLLSIVAKHMTALGGWIDTRDEFTVSRELPALTEKGNFSKSDNNTLQALLALAVTGEAKAASLNMRRDGPFAKEVQRYYPQENWHGGKPDDICVVVAIAIEEGR</sequence>
<keyword evidence="1" id="KW-0378">Hydrolase</keyword>
<dbReference type="AlphaFoldDB" id="A0A6A6BV14"/>
<dbReference type="EMBL" id="ML995475">
    <property type="protein sequence ID" value="KAF2146501.1"/>
    <property type="molecule type" value="Genomic_DNA"/>
</dbReference>
<organism evidence="4 5">
    <name type="scientific">Aplosporella prunicola CBS 121167</name>
    <dbReference type="NCBI Taxonomy" id="1176127"/>
    <lineage>
        <taxon>Eukaryota</taxon>
        <taxon>Fungi</taxon>
        <taxon>Dikarya</taxon>
        <taxon>Ascomycota</taxon>
        <taxon>Pezizomycotina</taxon>
        <taxon>Dothideomycetes</taxon>
        <taxon>Dothideomycetes incertae sedis</taxon>
        <taxon>Botryosphaeriales</taxon>
        <taxon>Aplosporellaceae</taxon>
        <taxon>Aplosporella</taxon>
    </lineage>
</organism>
<dbReference type="PROSITE" id="PS51746">
    <property type="entry name" value="PPM_2"/>
    <property type="match status" value="1"/>
</dbReference>
<evidence type="ECO:0000259" key="3">
    <source>
        <dbReference type="PROSITE" id="PS51746"/>
    </source>
</evidence>
<dbReference type="SMART" id="SM00331">
    <property type="entry name" value="PP2C_SIG"/>
    <property type="match status" value="1"/>
</dbReference>
<accession>A0A6A6BV14</accession>
<dbReference type="OrthoDB" id="60843at2759"/>
<feature type="domain" description="PPM-type phosphatase" evidence="3">
    <location>
        <begin position="108"/>
        <end position="406"/>
    </location>
</feature>
<keyword evidence="5" id="KW-1185">Reference proteome</keyword>
<name>A0A6A6BV14_9PEZI</name>
<proteinExistence type="inferred from homology"/>
<evidence type="ECO:0000256" key="1">
    <source>
        <dbReference type="RuleBase" id="RU366020"/>
    </source>
</evidence>
<reference evidence="4" key="1">
    <citation type="journal article" date="2020" name="Stud. Mycol.">
        <title>101 Dothideomycetes genomes: a test case for predicting lifestyles and emergence of pathogens.</title>
        <authorList>
            <person name="Haridas S."/>
            <person name="Albert R."/>
            <person name="Binder M."/>
            <person name="Bloem J."/>
            <person name="Labutti K."/>
            <person name="Salamov A."/>
            <person name="Andreopoulos B."/>
            <person name="Baker S."/>
            <person name="Barry K."/>
            <person name="Bills G."/>
            <person name="Bluhm B."/>
            <person name="Cannon C."/>
            <person name="Castanera R."/>
            <person name="Culley D."/>
            <person name="Daum C."/>
            <person name="Ezra D."/>
            <person name="Gonzalez J."/>
            <person name="Henrissat B."/>
            <person name="Kuo A."/>
            <person name="Liang C."/>
            <person name="Lipzen A."/>
            <person name="Lutzoni F."/>
            <person name="Magnuson J."/>
            <person name="Mondo S."/>
            <person name="Nolan M."/>
            <person name="Ohm R."/>
            <person name="Pangilinan J."/>
            <person name="Park H.-J."/>
            <person name="Ramirez L."/>
            <person name="Alfaro M."/>
            <person name="Sun H."/>
            <person name="Tritt A."/>
            <person name="Yoshinaga Y."/>
            <person name="Zwiers L.-H."/>
            <person name="Turgeon B."/>
            <person name="Goodwin S."/>
            <person name="Spatafora J."/>
            <person name="Crous P."/>
            <person name="Grigoriev I."/>
        </authorList>
    </citation>
    <scope>NUCLEOTIDE SEQUENCE</scope>
    <source>
        <strain evidence="4">CBS 121167</strain>
    </source>
</reference>
<comment type="cofactor">
    <cofactor evidence="1">
        <name>Mg(2+)</name>
        <dbReference type="ChEBI" id="CHEBI:18420"/>
    </cofactor>
</comment>
<feature type="region of interest" description="Disordered" evidence="2">
    <location>
        <begin position="102"/>
        <end position="122"/>
    </location>
</feature>
<dbReference type="RefSeq" id="XP_033402210.1">
    <property type="nucleotide sequence ID" value="XM_033536380.1"/>
</dbReference>
<dbReference type="InterPro" id="IPR001932">
    <property type="entry name" value="PPM-type_phosphatase-like_dom"/>
</dbReference>